<proteinExistence type="predicted"/>
<sequence>MNEPDRPRPLSPSDLRTFALASLGGALEFYDFIIYVFFAPLIGRLFFPPGLPGWLDGVKDFGLFAAGYLARPLGGLLMAHFGDTIGRKRMFTLSVLLMAIPTLIAGLLPDFAAFDRYGIGYAAPLILLGLRMLQGAAIGGEAPGAWVFVAEHAPRGRVGFACGLLTAGLTFGILLGALVAMAMHAMCSPAELAAWGWRIPFLLGGLFGLCAMALRRRLRETPVFLAMQAEASRAERLPIGEVVARHRFGVAVSMAATLMLTGAIVVVILMTPALLQLHRHLSAPLTLRANVAACVAMTVSVVLTGRALDRFDILAVALVEGAGLIASVYALYLFADIPGALLPLCVLAGVFVGIVAVVPALMVRVFPPAVRFTGLAFSYNLAYALFGGLTPLVVSTLIVRTPLAPAHHVAIATLAGVGAIALARRRGLI</sequence>
<reference evidence="10 12" key="2">
    <citation type="submission" date="2020-08" db="EMBL/GenBank/DDBJ databases">
        <title>Genomic Encyclopedia of Type Strains, Phase III (KMG-III): the genomes of soil and plant-associated and newly described type strains.</title>
        <authorList>
            <person name="Whitman W."/>
        </authorList>
    </citation>
    <scope>NUCLEOTIDE SEQUENCE [LARGE SCALE GENOMIC DNA]</scope>
    <source>
        <strain evidence="10 12">CECT 8088</strain>
    </source>
</reference>
<feature type="transmembrane region" description="Helical" evidence="8">
    <location>
        <begin position="160"/>
        <end position="183"/>
    </location>
</feature>
<accession>A0A850NW69</accession>
<dbReference type="SUPFAM" id="SSF103473">
    <property type="entry name" value="MFS general substrate transporter"/>
    <property type="match status" value="1"/>
</dbReference>
<evidence type="ECO:0000256" key="7">
    <source>
        <dbReference type="ARBA" id="ARBA00023136"/>
    </source>
</evidence>
<evidence type="ECO:0000313" key="12">
    <source>
        <dbReference type="Proteomes" id="UP000557688"/>
    </source>
</evidence>
<feature type="domain" description="Major facilitator superfamily (MFS) profile" evidence="9">
    <location>
        <begin position="17"/>
        <end position="429"/>
    </location>
</feature>
<feature type="transmembrane region" description="Helical" evidence="8">
    <location>
        <begin position="405"/>
        <end position="423"/>
    </location>
</feature>
<evidence type="ECO:0000256" key="5">
    <source>
        <dbReference type="ARBA" id="ARBA00022847"/>
    </source>
</evidence>
<keyword evidence="4 8" id="KW-0812">Transmembrane</keyword>
<dbReference type="EMBL" id="JABXXQ010000494">
    <property type="protein sequence ID" value="NVN31775.1"/>
    <property type="molecule type" value="Genomic_DNA"/>
</dbReference>
<keyword evidence="6 8" id="KW-1133">Transmembrane helix</keyword>
<feature type="transmembrane region" description="Helical" evidence="8">
    <location>
        <begin position="375"/>
        <end position="399"/>
    </location>
</feature>
<dbReference type="Pfam" id="PF07690">
    <property type="entry name" value="MFS_1"/>
    <property type="match status" value="1"/>
</dbReference>
<dbReference type="Gene3D" id="1.20.1250.20">
    <property type="entry name" value="MFS general substrate transporter like domains"/>
    <property type="match status" value="1"/>
</dbReference>
<dbReference type="GO" id="GO:0005886">
    <property type="term" value="C:plasma membrane"/>
    <property type="evidence" value="ECO:0007669"/>
    <property type="project" value="UniProtKB-SubCell"/>
</dbReference>
<organism evidence="11 13">
    <name type="scientific">Endobacter medicaginis</name>
    <dbReference type="NCBI Taxonomy" id="1181271"/>
    <lineage>
        <taxon>Bacteria</taxon>
        <taxon>Pseudomonadati</taxon>
        <taxon>Pseudomonadota</taxon>
        <taxon>Alphaproteobacteria</taxon>
        <taxon>Acetobacterales</taxon>
        <taxon>Acetobacteraceae</taxon>
        <taxon>Endobacter</taxon>
    </lineage>
</organism>
<gene>
    <name evidence="10" type="ORF">FHR90_002907</name>
    <name evidence="11" type="ORF">HUK83_15715</name>
</gene>
<feature type="transmembrane region" description="Helical" evidence="8">
    <location>
        <begin position="91"/>
        <end position="109"/>
    </location>
</feature>
<reference evidence="11 13" key="1">
    <citation type="submission" date="2020-06" db="EMBL/GenBank/DDBJ databases">
        <title>Description of novel acetic acid bacteria.</title>
        <authorList>
            <person name="Sombolestani A."/>
        </authorList>
    </citation>
    <scope>NUCLEOTIDE SEQUENCE [LARGE SCALE GENOMIC DNA]</scope>
    <source>
        <strain evidence="11 13">LMG 26838</strain>
    </source>
</reference>
<dbReference type="InterPro" id="IPR011701">
    <property type="entry name" value="MFS"/>
</dbReference>
<dbReference type="AlphaFoldDB" id="A0A850NW69"/>
<feature type="transmembrane region" description="Helical" evidence="8">
    <location>
        <begin position="61"/>
        <end position="79"/>
    </location>
</feature>
<dbReference type="InterPro" id="IPR020846">
    <property type="entry name" value="MFS_dom"/>
</dbReference>
<keyword evidence="7 8" id="KW-0472">Membrane</keyword>
<protein>
    <submittedName>
        <fullName evidence="10">MFS family permease</fullName>
    </submittedName>
    <submittedName>
        <fullName evidence="11">MFS transporter</fullName>
    </submittedName>
</protein>
<keyword evidence="5" id="KW-0769">Symport</keyword>
<dbReference type="Proteomes" id="UP000565205">
    <property type="component" value="Unassembled WGS sequence"/>
</dbReference>
<evidence type="ECO:0000256" key="6">
    <source>
        <dbReference type="ARBA" id="ARBA00022989"/>
    </source>
</evidence>
<keyword evidence="2" id="KW-0813">Transport</keyword>
<dbReference type="InterPro" id="IPR036259">
    <property type="entry name" value="MFS_trans_sf"/>
</dbReference>
<evidence type="ECO:0000259" key="9">
    <source>
        <dbReference type="PROSITE" id="PS50850"/>
    </source>
</evidence>
<evidence type="ECO:0000313" key="10">
    <source>
        <dbReference type="EMBL" id="MBB3175060.1"/>
    </source>
</evidence>
<evidence type="ECO:0000256" key="8">
    <source>
        <dbReference type="SAM" id="Phobius"/>
    </source>
</evidence>
<name>A0A850NW69_9PROT</name>
<keyword evidence="12" id="KW-1185">Reference proteome</keyword>
<keyword evidence="3" id="KW-1003">Cell membrane</keyword>
<dbReference type="Proteomes" id="UP000557688">
    <property type="component" value="Unassembled WGS sequence"/>
</dbReference>
<dbReference type="PANTHER" id="PTHR43528">
    <property type="entry name" value="ALPHA-KETOGLUTARATE PERMEASE"/>
    <property type="match status" value="1"/>
</dbReference>
<evidence type="ECO:0000313" key="11">
    <source>
        <dbReference type="EMBL" id="NVN31775.1"/>
    </source>
</evidence>
<comment type="subcellular location">
    <subcellularLocation>
        <location evidence="1">Cell membrane</location>
        <topology evidence="1">Multi-pass membrane protein</topology>
    </subcellularLocation>
</comment>
<dbReference type="PROSITE" id="PS50850">
    <property type="entry name" value="MFS"/>
    <property type="match status" value="1"/>
</dbReference>
<feature type="transmembrane region" description="Helical" evidence="8">
    <location>
        <begin position="20"/>
        <end position="41"/>
    </location>
</feature>
<feature type="transmembrane region" description="Helical" evidence="8">
    <location>
        <begin position="195"/>
        <end position="214"/>
    </location>
</feature>
<feature type="transmembrane region" description="Helical" evidence="8">
    <location>
        <begin position="287"/>
        <end position="304"/>
    </location>
</feature>
<evidence type="ECO:0000256" key="1">
    <source>
        <dbReference type="ARBA" id="ARBA00004651"/>
    </source>
</evidence>
<feature type="transmembrane region" description="Helical" evidence="8">
    <location>
        <begin position="311"/>
        <end position="334"/>
    </location>
</feature>
<dbReference type="EMBL" id="JACHXV010000016">
    <property type="protein sequence ID" value="MBB3175060.1"/>
    <property type="molecule type" value="Genomic_DNA"/>
</dbReference>
<evidence type="ECO:0000256" key="4">
    <source>
        <dbReference type="ARBA" id="ARBA00022692"/>
    </source>
</evidence>
<dbReference type="GO" id="GO:0015293">
    <property type="term" value="F:symporter activity"/>
    <property type="evidence" value="ECO:0007669"/>
    <property type="project" value="UniProtKB-KW"/>
</dbReference>
<evidence type="ECO:0000256" key="3">
    <source>
        <dbReference type="ARBA" id="ARBA00022475"/>
    </source>
</evidence>
<dbReference type="RefSeq" id="WP_176626315.1">
    <property type="nucleotide sequence ID" value="NZ_JABXXQ010000494.1"/>
</dbReference>
<dbReference type="InterPro" id="IPR051084">
    <property type="entry name" value="H+-coupled_symporters"/>
</dbReference>
<evidence type="ECO:0000256" key="2">
    <source>
        <dbReference type="ARBA" id="ARBA00022448"/>
    </source>
</evidence>
<evidence type="ECO:0000313" key="13">
    <source>
        <dbReference type="Proteomes" id="UP000565205"/>
    </source>
</evidence>
<feature type="transmembrane region" description="Helical" evidence="8">
    <location>
        <begin position="248"/>
        <end position="275"/>
    </location>
</feature>
<feature type="transmembrane region" description="Helical" evidence="8">
    <location>
        <begin position="121"/>
        <end position="148"/>
    </location>
</feature>
<comment type="caution">
    <text evidence="11">The sequence shown here is derived from an EMBL/GenBank/DDBJ whole genome shotgun (WGS) entry which is preliminary data.</text>
</comment>
<dbReference type="PANTHER" id="PTHR43528:SF7">
    <property type="entry name" value="MFS TRANSPORTER"/>
    <property type="match status" value="1"/>
</dbReference>
<feature type="transmembrane region" description="Helical" evidence="8">
    <location>
        <begin position="340"/>
        <end position="363"/>
    </location>
</feature>